<evidence type="ECO:0000313" key="2">
    <source>
        <dbReference type="Proteomes" id="UP000827892"/>
    </source>
</evidence>
<evidence type="ECO:0000313" key="1">
    <source>
        <dbReference type="EMBL" id="ULT81508.1"/>
    </source>
</evidence>
<sequence>MDLLILIPDVAQWNNLNQIVQTRLGVADLKVTDHIGPAITLHPFNKIVIFCSKIENRSKRCSKNSKLIMMIFTFR</sequence>
<dbReference type="AlphaFoldDB" id="A0AAE9CTZ5"/>
<dbReference type="Proteomes" id="UP000827892">
    <property type="component" value="Chromosome X"/>
</dbReference>
<protein>
    <submittedName>
        <fullName evidence="1">Uncharacterized protein</fullName>
    </submittedName>
</protein>
<dbReference type="EMBL" id="CP090896">
    <property type="protein sequence ID" value="ULT81508.1"/>
    <property type="molecule type" value="Genomic_DNA"/>
</dbReference>
<reference evidence="1 2" key="1">
    <citation type="submission" date="2022-05" db="EMBL/GenBank/DDBJ databases">
        <title>Chromosome-level reference genomes for two strains of Caenorhabditis briggsae: an improved platform for comparative genomics.</title>
        <authorList>
            <person name="Stevens L."/>
            <person name="Andersen E.C."/>
        </authorList>
    </citation>
    <scope>NUCLEOTIDE SEQUENCE [LARGE SCALE GENOMIC DNA]</scope>
    <source>
        <strain evidence="1">QX1410_ONT</strain>
        <tissue evidence="1">Whole-organism</tissue>
    </source>
</reference>
<organism evidence="1 2">
    <name type="scientific">Caenorhabditis briggsae</name>
    <dbReference type="NCBI Taxonomy" id="6238"/>
    <lineage>
        <taxon>Eukaryota</taxon>
        <taxon>Metazoa</taxon>
        <taxon>Ecdysozoa</taxon>
        <taxon>Nematoda</taxon>
        <taxon>Chromadorea</taxon>
        <taxon>Rhabditida</taxon>
        <taxon>Rhabditina</taxon>
        <taxon>Rhabditomorpha</taxon>
        <taxon>Rhabditoidea</taxon>
        <taxon>Rhabditidae</taxon>
        <taxon>Peloderinae</taxon>
        <taxon>Caenorhabditis</taxon>
    </lineage>
</organism>
<name>A0AAE9CTZ5_CAEBR</name>
<accession>A0AAE9CTZ5</accession>
<proteinExistence type="predicted"/>
<gene>
    <name evidence="1" type="ORF">L3Y34_011450</name>
</gene>